<proteinExistence type="predicted"/>
<evidence type="ECO:0000313" key="6">
    <source>
        <dbReference type="Proteomes" id="UP000198862"/>
    </source>
</evidence>
<keyword evidence="4" id="KW-0732">Signal</keyword>
<keyword evidence="2 3" id="KW-0802">TPR repeat</keyword>
<keyword evidence="1" id="KW-0677">Repeat</keyword>
<dbReference type="PANTHER" id="PTHR44186">
    <property type="match status" value="1"/>
</dbReference>
<organism evidence="5 6">
    <name type="scientific">Pseudoalteromonas denitrificans DSM 6059</name>
    <dbReference type="NCBI Taxonomy" id="1123010"/>
    <lineage>
        <taxon>Bacteria</taxon>
        <taxon>Pseudomonadati</taxon>
        <taxon>Pseudomonadota</taxon>
        <taxon>Gammaproteobacteria</taxon>
        <taxon>Alteromonadales</taxon>
        <taxon>Pseudoalteromonadaceae</taxon>
        <taxon>Pseudoalteromonas</taxon>
    </lineage>
</organism>
<dbReference type="SMART" id="SM00028">
    <property type="entry name" value="TPR"/>
    <property type="match status" value="4"/>
</dbReference>
<keyword evidence="6" id="KW-1185">Reference proteome</keyword>
<dbReference type="PANTHER" id="PTHR44186:SF1">
    <property type="entry name" value="BARDET-BIEDL SYNDROME 4 PROTEIN"/>
    <property type="match status" value="1"/>
</dbReference>
<dbReference type="OrthoDB" id="5592888at2"/>
<name>A0A1I1HZL0_9GAMM</name>
<accession>A0A1I1HZL0</accession>
<dbReference type="STRING" id="1123010.SAMN02745724_01323"/>
<feature type="repeat" description="TPR" evidence="3">
    <location>
        <begin position="332"/>
        <end position="365"/>
    </location>
</feature>
<dbReference type="Proteomes" id="UP000198862">
    <property type="component" value="Unassembled WGS sequence"/>
</dbReference>
<evidence type="ECO:0000256" key="1">
    <source>
        <dbReference type="ARBA" id="ARBA00022737"/>
    </source>
</evidence>
<dbReference type="SUPFAM" id="SSF48452">
    <property type="entry name" value="TPR-like"/>
    <property type="match status" value="2"/>
</dbReference>
<protein>
    <submittedName>
        <fullName evidence="5">Tetratricopeptide repeat-containing protein</fullName>
    </submittedName>
</protein>
<gene>
    <name evidence="5" type="ORF">SAMN02745724_01323</name>
</gene>
<evidence type="ECO:0000256" key="4">
    <source>
        <dbReference type="SAM" id="SignalP"/>
    </source>
</evidence>
<evidence type="ECO:0000313" key="5">
    <source>
        <dbReference type="EMBL" id="SFC29507.1"/>
    </source>
</evidence>
<evidence type="ECO:0000256" key="3">
    <source>
        <dbReference type="PROSITE-ProRule" id="PRU00339"/>
    </source>
</evidence>
<reference evidence="5 6" key="1">
    <citation type="submission" date="2016-10" db="EMBL/GenBank/DDBJ databases">
        <authorList>
            <person name="de Groot N.N."/>
        </authorList>
    </citation>
    <scope>NUCLEOTIDE SEQUENCE [LARGE SCALE GENOMIC DNA]</scope>
    <source>
        <strain evidence="5 6">DSM 6059</strain>
    </source>
</reference>
<dbReference type="AlphaFoldDB" id="A0A1I1HZL0"/>
<dbReference type="InterPro" id="IPR011990">
    <property type="entry name" value="TPR-like_helical_dom_sf"/>
</dbReference>
<feature type="signal peptide" evidence="4">
    <location>
        <begin position="1"/>
        <end position="27"/>
    </location>
</feature>
<dbReference type="Pfam" id="PF13181">
    <property type="entry name" value="TPR_8"/>
    <property type="match status" value="1"/>
</dbReference>
<evidence type="ECO:0000256" key="2">
    <source>
        <dbReference type="ARBA" id="ARBA00022803"/>
    </source>
</evidence>
<dbReference type="Gene3D" id="1.25.40.10">
    <property type="entry name" value="Tetratricopeptide repeat domain"/>
    <property type="match status" value="3"/>
</dbReference>
<sequence length="421" mass="47820">MKNFSKVTALALLISLGGSVVSPSVMAKPNYEEIEKRKKAKTKIMGERTGKKVVKAFDLYNAEDIDGALAILLDLKPSNAFDKATVNFYLGQLNAQKENYSAAIKYMKLAISEDALNFKDQAQSMKLMGDLYAGTKKYKEAKDIYMDWMDFTGEEDANVYIRIAQANYELKAFKDVIAPADRAIALQKADDPKKAPYDLKIGSYYELKDYKNVVKVAEVVLKTWPENPKSWTQLGKFYMQVEDYKKGLSTMEIAYKNGFFETEVDYKVLTSFYSLNEIPYKAGMLFEKAMKEKAVQRIKQNVIAMASYFHQSKQIAKASKYYQEAAKFDNDAELYRKSGALLLQSEKFSQSVKALNKALELGSKKKGRIYADLADAYFQQEKYKKAYAAIMESAKDPKTRKFAKGWSSFIKEKAARKGVKI</sequence>
<dbReference type="EMBL" id="FOLO01000007">
    <property type="protein sequence ID" value="SFC29507.1"/>
    <property type="molecule type" value="Genomic_DNA"/>
</dbReference>
<dbReference type="RefSeq" id="WP_091982016.1">
    <property type="nucleotide sequence ID" value="NZ_FOLO01000007.1"/>
</dbReference>
<dbReference type="InterPro" id="IPR019734">
    <property type="entry name" value="TPR_rpt"/>
</dbReference>
<feature type="chain" id="PRO_5011795709" evidence="4">
    <location>
        <begin position="28"/>
        <end position="421"/>
    </location>
</feature>
<dbReference type="PROSITE" id="PS50005">
    <property type="entry name" value="TPR"/>
    <property type="match status" value="1"/>
</dbReference>